<comment type="caution">
    <text evidence="1">The sequence shown here is derived from an EMBL/GenBank/DDBJ whole genome shotgun (WGS) entry which is preliminary data.</text>
</comment>
<dbReference type="Proteomes" id="UP000057910">
    <property type="component" value="Unassembled WGS sequence"/>
</dbReference>
<dbReference type="AlphaFoldDB" id="A0ABD4EBD3"/>
<dbReference type="EMBL" id="LPAD01000007">
    <property type="protein sequence ID" value="KVN92545.1"/>
    <property type="molecule type" value="Genomic_DNA"/>
</dbReference>
<proteinExistence type="predicted"/>
<protein>
    <submittedName>
        <fullName evidence="1">Uncharacterized protein</fullName>
    </submittedName>
</protein>
<gene>
    <name evidence="1" type="ORF">WJ68_33520</name>
</gene>
<accession>A0ABD4EBD3</accession>
<sequence>MKWTTELPTQPGTYWIHEPQYDEPEVVVVTDSAARGLIVLTHGSEMVWPVSSYADARWYGPITPPSEDESASPALTDRQLNALAEFIFHELGSPSDWCGFDFDGARRAIAGST</sequence>
<evidence type="ECO:0000313" key="1">
    <source>
        <dbReference type="EMBL" id="KVN92545.1"/>
    </source>
</evidence>
<reference evidence="1 2" key="1">
    <citation type="submission" date="2015-11" db="EMBL/GenBank/DDBJ databases">
        <title>Expanding the genomic diversity of Burkholderia species for the development of highly accurate diagnostics.</title>
        <authorList>
            <person name="Sahl J."/>
            <person name="Keim P."/>
            <person name="Wagner D."/>
        </authorList>
    </citation>
    <scope>NUCLEOTIDE SEQUENCE [LARGE SCALE GENOMIC DNA]</scope>
    <source>
        <strain evidence="1 2">MSMB1585WGS</strain>
    </source>
</reference>
<evidence type="ECO:0000313" key="2">
    <source>
        <dbReference type="Proteomes" id="UP000057910"/>
    </source>
</evidence>
<dbReference type="RefSeq" id="WP_060037887.1">
    <property type="nucleotide sequence ID" value="NZ_LPAD01000007.1"/>
</dbReference>
<organism evidence="1 2">
    <name type="scientific">Burkholderia ubonensis</name>
    <dbReference type="NCBI Taxonomy" id="101571"/>
    <lineage>
        <taxon>Bacteria</taxon>
        <taxon>Pseudomonadati</taxon>
        <taxon>Pseudomonadota</taxon>
        <taxon>Betaproteobacteria</taxon>
        <taxon>Burkholderiales</taxon>
        <taxon>Burkholderiaceae</taxon>
        <taxon>Burkholderia</taxon>
        <taxon>Burkholderia cepacia complex</taxon>
    </lineage>
</organism>
<name>A0ABD4EBD3_9BURK</name>